<feature type="compositionally biased region" description="Low complexity" evidence="2">
    <location>
        <begin position="494"/>
        <end position="505"/>
    </location>
</feature>
<sequence>GVKALCQEVKGDINSDIVNKIDTMMELWFEMGIRSDAIQSRLVKTKTHVLRLLNDMYEGEIEMKDRIISNIQRCTDDALMLSKQLGIACELPPENLPILDKEARIRDQLEELQRIRAYRKKEARRLRTEEAELCRSLAATPHVASCSASLLSEGDILELNHHVAVLRQEKTVRNCRFSAVREEIISKLALLDVLPEEGLEQQIVSGARNFVLSDKNMEFLEEYLLRLKSLEAERRQEHAALMERVALFWERLDIPQHEREEFRHLHGSITPGTILALKQQLEQYERMKKERVKEFIDRTKDDLLTWYSKCCVPELKARFEKDEDTEDFSDQRLEELEEELRRLKEFHAKNEHILTKVERREALWTRFLEFEKRAADPSRLNNRGGRLLLEMRERKRLETELPRLEEEIKTYISKNTGGEEHSFFNEWAKGFLDHLTSQHEMYNQEKDRERQLRENRRKEPGTPVSQRSVVKRGPPGTPSSTASRFSRLCASAGTTPTPSTSRNTTVGKSALVQRGGTPVRTAPTAKNIRRRSIKGAAQKSASAAARRLLLSGSKASPKSGAAGGAVGGLSSMDSFAHYLSRPDRQLTSSVLGERQSTPQPNAEGTAALDTDVTLCEERPVAPPPP</sequence>
<dbReference type="GO" id="GO:1990023">
    <property type="term" value="C:mitotic spindle midzone"/>
    <property type="evidence" value="ECO:0007669"/>
    <property type="project" value="TreeGrafter"/>
</dbReference>
<dbReference type="GO" id="GO:0005737">
    <property type="term" value="C:cytoplasm"/>
    <property type="evidence" value="ECO:0007669"/>
    <property type="project" value="TreeGrafter"/>
</dbReference>
<evidence type="ECO:0000313" key="3">
    <source>
        <dbReference type="EMBL" id="JAT97230.1"/>
    </source>
</evidence>
<feature type="compositionally biased region" description="Basic and acidic residues" evidence="2">
    <location>
        <begin position="442"/>
        <end position="460"/>
    </location>
</feature>
<feature type="region of interest" description="Disordered" evidence="2">
    <location>
        <begin position="442"/>
        <end position="540"/>
    </location>
</feature>
<evidence type="ECO:0000256" key="1">
    <source>
        <dbReference type="SAM" id="Coils"/>
    </source>
</evidence>
<feature type="compositionally biased region" description="Polar residues" evidence="2">
    <location>
        <begin position="585"/>
        <end position="602"/>
    </location>
</feature>
<dbReference type="GO" id="GO:0051256">
    <property type="term" value="P:mitotic spindle midzone assembly"/>
    <property type="evidence" value="ECO:0007669"/>
    <property type="project" value="TreeGrafter"/>
</dbReference>
<feature type="region of interest" description="Disordered" evidence="2">
    <location>
        <begin position="584"/>
        <end position="625"/>
    </location>
</feature>
<feature type="coiled-coil region" evidence="1">
    <location>
        <begin position="319"/>
        <end position="353"/>
    </location>
</feature>
<dbReference type="PANTHER" id="PTHR19321:SF41">
    <property type="entry name" value="FASCETTO-RELATED"/>
    <property type="match status" value="1"/>
</dbReference>
<keyword evidence="1" id="KW-0175">Coiled coil</keyword>
<dbReference type="InterPro" id="IPR007145">
    <property type="entry name" value="MAP65_Ase1_PRC1"/>
</dbReference>
<protein>
    <submittedName>
        <fullName evidence="3">Putative microtubule associated protein</fullName>
    </submittedName>
</protein>
<dbReference type="PANTHER" id="PTHR19321">
    <property type="entry name" value="PROTEIN REGULATOR OF CYTOKINESIS 1 PRC1-RELATED"/>
    <property type="match status" value="1"/>
</dbReference>
<accession>A0A1E1XDC2</accession>
<dbReference type="GO" id="GO:0008017">
    <property type="term" value="F:microtubule binding"/>
    <property type="evidence" value="ECO:0007669"/>
    <property type="project" value="InterPro"/>
</dbReference>
<feature type="non-terminal residue" evidence="3">
    <location>
        <position position="1"/>
    </location>
</feature>
<proteinExistence type="evidence at transcript level"/>
<dbReference type="AlphaFoldDB" id="A0A1E1XDC2"/>
<dbReference type="Gene3D" id="1.20.58.1520">
    <property type="match status" value="1"/>
</dbReference>
<dbReference type="Pfam" id="PF03999">
    <property type="entry name" value="MAP65_ASE1"/>
    <property type="match status" value="1"/>
</dbReference>
<dbReference type="EMBL" id="GFAC01001958">
    <property type="protein sequence ID" value="JAT97230.1"/>
    <property type="molecule type" value="mRNA"/>
</dbReference>
<reference evidence="3" key="1">
    <citation type="journal article" date="2017" name="Front. Cell. Infect. Microbiol.">
        <title>The Distinct Transcriptional Response of the Midgut of Amblyomma sculptum and Amblyomma aureolatum Ticks to Rickettsia rickettsii Correlates to Their Differences in Susceptibility to Infection.</title>
        <authorList>
            <person name="Martins L.A."/>
            <person name="Galletti M.F.B.M."/>
            <person name="Ribeiro J.M."/>
            <person name="Fujita A."/>
            <person name="Costa F.B."/>
            <person name="Labruna M.B."/>
            <person name="Daffre S."/>
            <person name="Fogaca A.C."/>
        </authorList>
    </citation>
    <scope>NUCLEOTIDE SEQUENCE</scope>
</reference>
<organism evidence="3">
    <name type="scientific">Amblyomma aureolatum</name>
    <dbReference type="NCBI Taxonomy" id="187763"/>
    <lineage>
        <taxon>Eukaryota</taxon>
        <taxon>Metazoa</taxon>
        <taxon>Ecdysozoa</taxon>
        <taxon>Arthropoda</taxon>
        <taxon>Chelicerata</taxon>
        <taxon>Arachnida</taxon>
        <taxon>Acari</taxon>
        <taxon>Parasitiformes</taxon>
        <taxon>Ixodida</taxon>
        <taxon>Ixodoidea</taxon>
        <taxon>Ixodidae</taxon>
        <taxon>Amblyomminae</taxon>
        <taxon>Amblyomma</taxon>
    </lineage>
</organism>
<name>A0A1E1XDC2_9ACAR</name>
<evidence type="ECO:0000256" key="2">
    <source>
        <dbReference type="SAM" id="MobiDB-lite"/>
    </source>
</evidence>